<evidence type="ECO:0000256" key="9">
    <source>
        <dbReference type="RuleBase" id="RU365015"/>
    </source>
</evidence>
<dbReference type="PANTHER" id="PTHR43101:SF1">
    <property type="entry name" value="BETA-FRUCTOSIDASE"/>
    <property type="match status" value="1"/>
</dbReference>
<dbReference type="InterPro" id="IPR013189">
    <property type="entry name" value="Glyco_hydro_32_C"/>
</dbReference>
<evidence type="ECO:0000259" key="10">
    <source>
        <dbReference type="Pfam" id="PF00251"/>
    </source>
</evidence>
<dbReference type="GO" id="GO:0005985">
    <property type="term" value="P:sucrose metabolic process"/>
    <property type="evidence" value="ECO:0007669"/>
    <property type="project" value="UniProtKB-UniPathway"/>
</dbReference>
<dbReference type="NCBIfam" id="TIGR01322">
    <property type="entry name" value="scrB_fam"/>
    <property type="match status" value="1"/>
</dbReference>
<dbReference type="CDD" id="cd18623">
    <property type="entry name" value="GH32_ScrB-like"/>
    <property type="match status" value="1"/>
</dbReference>
<keyword evidence="6 8" id="KW-0326">Glycosidase</keyword>
<gene>
    <name evidence="12" type="primary">scrB_1</name>
    <name evidence="12" type="ORF">AVLFYP127_01040</name>
</gene>
<evidence type="ECO:0000256" key="5">
    <source>
        <dbReference type="ARBA" id="ARBA00022801"/>
    </source>
</evidence>
<dbReference type="EMBL" id="CACRSW010000030">
    <property type="protein sequence ID" value="VYT15163.1"/>
    <property type="molecule type" value="Genomic_DNA"/>
</dbReference>
<feature type="domain" description="Glycosyl hydrolase family 32 C-terminal" evidence="11">
    <location>
        <begin position="361"/>
        <end position="454"/>
    </location>
</feature>
<dbReference type="Pfam" id="PF08244">
    <property type="entry name" value="Glyco_hydro_32C"/>
    <property type="match status" value="1"/>
</dbReference>
<keyword evidence="9" id="KW-0963">Cytoplasm</keyword>
<name>A0A6N2UE60_9FIRM</name>
<evidence type="ECO:0000256" key="3">
    <source>
        <dbReference type="ARBA" id="ARBA00012758"/>
    </source>
</evidence>
<protein>
    <recommendedName>
        <fullName evidence="4 8">Sucrose-6-phosphate hydrolase</fullName>
        <ecNumber evidence="3 8">3.2.1.26</ecNumber>
    </recommendedName>
    <alternativeName>
        <fullName evidence="7 9">Invertase</fullName>
    </alternativeName>
</protein>
<dbReference type="InterPro" id="IPR006232">
    <property type="entry name" value="Suc6P_hydrolase"/>
</dbReference>
<accession>A0A6N2UE60</accession>
<feature type="domain" description="Glycosyl hydrolase family 32 N-terminal" evidence="10">
    <location>
        <begin position="30"/>
        <end position="341"/>
    </location>
</feature>
<dbReference type="PANTHER" id="PTHR43101">
    <property type="entry name" value="BETA-FRUCTOSIDASE"/>
    <property type="match status" value="1"/>
</dbReference>
<dbReference type="GO" id="GO:0004564">
    <property type="term" value="F:beta-fructofuranosidase activity"/>
    <property type="evidence" value="ECO:0007669"/>
    <property type="project" value="UniProtKB-EC"/>
</dbReference>
<dbReference type="SUPFAM" id="SSF49899">
    <property type="entry name" value="Concanavalin A-like lectins/glucanases"/>
    <property type="match status" value="1"/>
</dbReference>
<dbReference type="SUPFAM" id="SSF75005">
    <property type="entry name" value="Arabinanase/levansucrase/invertase"/>
    <property type="match status" value="1"/>
</dbReference>
<comment type="function">
    <text evidence="9">Enables the bacterium to metabolize sucrose as a sole carbon source.</text>
</comment>
<dbReference type="InterPro" id="IPR051214">
    <property type="entry name" value="GH32_Enzymes"/>
</dbReference>
<dbReference type="AlphaFoldDB" id="A0A6N2UE60"/>
<evidence type="ECO:0000256" key="4">
    <source>
        <dbReference type="ARBA" id="ARBA00019623"/>
    </source>
</evidence>
<dbReference type="Pfam" id="PF00251">
    <property type="entry name" value="Glyco_hydro_32N"/>
    <property type="match status" value="1"/>
</dbReference>
<dbReference type="EC" id="3.2.1.26" evidence="3 8"/>
<dbReference type="Gene3D" id="2.60.120.560">
    <property type="entry name" value="Exo-inulinase, domain 1"/>
    <property type="match status" value="1"/>
</dbReference>
<dbReference type="RefSeq" id="WP_156329436.1">
    <property type="nucleotide sequence ID" value="NZ_CACRSW010000030.1"/>
</dbReference>
<dbReference type="GO" id="GO:0005737">
    <property type="term" value="C:cytoplasm"/>
    <property type="evidence" value="ECO:0007669"/>
    <property type="project" value="UniProtKB-SubCell"/>
</dbReference>
<evidence type="ECO:0000256" key="7">
    <source>
        <dbReference type="ARBA" id="ARBA00033367"/>
    </source>
</evidence>
<dbReference type="Gene3D" id="2.115.10.20">
    <property type="entry name" value="Glycosyl hydrolase domain, family 43"/>
    <property type="match status" value="1"/>
</dbReference>
<reference evidence="12" key="1">
    <citation type="submission" date="2019-11" db="EMBL/GenBank/DDBJ databases">
        <authorList>
            <person name="Feng L."/>
        </authorList>
    </citation>
    <scope>NUCLEOTIDE SEQUENCE</scope>
    <source>
        <strain evidence="12">AvaginalisLFYP127</strain>
    </source>
</reference>
<dbReference type="InterPro" id="IPR013148">
    <property type="entry name" value="Glyco_hydro_32_N"/>
</dbReference>
<dbReference type="InterPro" id="IPR001362">
    <property type="entry name" value="Glyco_hydro_32"/>
</dbReference>
<comment type="subcellular location">
    <subcellularLocation>
        <location evidence="9">Cytoplasm</location>
    </subcellularLocation>
</comment>
<keyword evidence="9" id="KW-0119">Carbohydrate metabolism</keyword>
<evidence type="ECO:0000256" key="1">
    <source>
        <dbReference type="ARBA" id="ARBA00004914"/>
    </source>
</evidence>
<dbReference type="UniPathway" id="UPA00238"/>
<organism evidence="12">
    <name type="scientific">Anaerococcus vaginalis</name>
    <dbReference type="NCBI Taxonomy" id="33037"/>
    <lineage>
        <taxon>Bacteria</taxon>
        <taxon>Bacillati</taxon>
        <taxon>Bacillota</taxon>
        <taxon>Tissierellia</taxon>
        <taxon>Tissierellales</taxon>
        <taxon>Peptoniphilaceae</taxon>
        <taxon>Anaerococcus</taxon>
    </lineage>
</organism>
<dbReference type="SMART" id="SM00640">
    <property type="entry name" value="Glyco_32"/>
    <property type="match status" value="1"/>
</dbReference>
<sequence>MKIEEYKCLIKKAENSKNSHSSDPYRLNYHLMPKVGGLGDPNGLCQVKGIYHLGYIYSPIKFDLEGRSPCVWKQYTTKDFINYQDQEIFIYPDSPRDRDGVYSGSMIYENNKFYAYYTGNVRHKGDHDYITSGRKQNVMRVESEDGINFENKTLLMVNEDFPKNLSQHVRDPQVFKYDNSYYMVIGARNLDDEGCAIVYKTEDLKNFKEINILQTDEKFGYMWECRDLIELNGNIFLIACPQGIDHEKFHFQNAHQCGAFLIEGDFRKEYKIKSFQEFDYGFDFYAARTFFDEKGRRILIGWMDMPESPYALTPTSKNGWDQCLAMPRVLIEKDKHIYQKPLEEFKNLRKSHKNFEDKLFENSPTFEMNINLKKEEDLVIKLRKDCTLNYDSNSKILTLDMGTCGDGRTFRKMKLESLSNLEIFSDTSTLEIFVNDGYATISTRIFDLESQVQVQTKNALIDFYELGGFKF</sequence>
<evidence type="ECO:0000256" key="8">
    <source>
        <dbReference type="RuleBase" id="RU362110"/>
    </source>
</evidence>
<comment type="catalytic activity">
    <reaction evidence="8">
        <text>Hydrolysis of terminal non-reducing beta-D-fructofuranoside residues in beta-D-fructofuranosides.</text>
        <dbReference type="EC" id="3.2.1.26"/>
    </reaction>
</comment>
<evidence type="ECO:0000256" key="2">
    <source>
        <dbReference type="ARBA" id="ARBA00009902"/>
    </source>
</evidence>
<dbReference type="InterPro" id="IPR013320">
    <property type="entry name" value="ConA-like_dom_sf"/>
</dbReference>
<evidence type="ECO:0000256" key="6">
    <source>
        <dbReference type="ARBA" id="ARBA00023295"/>
    </source>
</evidence>
<dbReference type="InterPro" id="IPR023296">
    <property type="entry name" value="Glyco_hydro_beta-prop_sf"/>
</dbReference>
<proteinExistence type="inferred from homology"/>
<evidence type="ECO:0000313" key="12">
    <source>
        <dbReference type="EMBL" id="VYT15163.1"/>
    </source>
</evidence>
<evidence type="ECO:0000259" key="11">
    <source>
        <dbReference type="Pfam" id="PF08244"/>
    </source>
</evidence>
<comment type="pathway">
    <text evidence="1 9">Glycan biosynthesis; sucrose metabolism.</text>
</comment>
<comment type="similarity">
    <text evidence="2 8">Belongs to the glycosyl hydrolase 32 family.</text>
</comment>
<keyword evidence="5 8" id="KW-0378">Hydrolase</keyword>